<evidence type="ECO:0000313" key="3">
    <source>
        <dbReference type="Proteomes" id="UP001155241"/>
    </source>
</evidence>
<dbReference type="Gene3D" id="3.40.50.300">
    <property type="entry name" value="P-loop containing nucleotide triphosphate hydrolases"/>
    <property type="match status" value="1"/>
</dbReference>
<dbReference type="Proteomes" id="UP001155241">
    <property type="component" value="Unassembled WGS sequence"/>
</dbReference>
<dbReference type="GO" id="GO:0005886">
    <property type="term" value="C:plasma membrane"/>
    <property type="evidence" value="ECO:0007669"/>
    <property type="project" value="TreeGrafter"/>
</dbReference>
<dbReference type="EMBL" id="JAMXLR010000067">
    <property type="protein sequence ID" value="MCO6046171.1"/>
    <property type="molecule type" value="Genomic_DNA"/>
</dbReference>
<dbReference type="GO" id="GO:0004713">
    <property type="term" value="F:protein tyrosine kinase activity"/>
    <property type="evidence" value="ECO:0007669"/>
    <property type="project" value="TreeGrafter"/>
</dbReference>
<dbReference type="PANTHER" id="PTHR32309:SF13">
    <property type="entry name" value="FERRIC ENTEROBACTIN TRANSPORT PROTEIN FEPE"/>
    <property type="match status" value="1"/>
</dbReference>
<dbReference type="RefSeq" id="WP_252854286.1">
    <property type="nucleotide sequence ID" value="NZ_JAMXLR010000067.1"/>
</dbReference>
<dbReference type="AlphaFoldDB" id="A0A9X2FIM5"/>
<feature type="region of interest" description="Disordered" evidence="1">
    <location>
        <begin position="62"/>
        <end position="81"/>
    </location>
</feature>
<comment type="caution">
    <text evidence="2">The sequence shown here is derived from an EMBL/GenBank/DDBJ whole genome shotgun (WGS) entry which is preliminary data.</text>
</comment>
<evidence type="ECO:0000256" key="1">
    <source>
        <dbReference type="SAM" id="MobiDB-lite"/>
    </source>
</evidence>
<accession>A0A9X2FIM5</accession>
<keyword evidence="3" id="KW-1185">Reference proteome</keyword>
<dbReference type="PANTHER" id="PTHR32309">
    <property type="entry name" value="TYROSINE-PROTEIN KINASE"/>
    <property type="match status" value="1"/>
</dbReference>
<dbReference type="InterPro" id="IPR027417">
    <property type="entry name" value="P-loop_NTPase"/>
</dbReference>
<reference evidence="2" key="1">
    <citation type="submission" date="2022-06" db="EMBL/GenBank/DDBJ databases">
        <title>Aeoliella straminimaris, a novel planctomycete from sediments.</title>
        <authorList>
            <person name="Vitorino I.R."/>
            <person name="Lage O.M."/>
        </authorList>
    </citation>
    <scope>NUCLEOTIDE SEQUENCE</scope>
    <source>
        <strain evidence="2">ICT_H6.2</strain>
    </source>
</reference>
<proteinExistence type="predicted"/>
<name>A0A9X2FIM5_9BACT</name>
<dbReference type="SUPFAM" id="SSF52540">
    <property type="entry name" value="P-loop containing nucleoside triphosphate hydrolases"/>
    <property type="match status" value="1"/>
</dbReference>
<evidence type="ECO:0000313" key="2">
    <source>
        <dbReference type="EMBL" id="MCO6046171.1"/>
    </source>
</evidence>
<gene>
    <name evidence="2" type="ORF">NG895_19905</name>
</gene>
<organism evidence="2 3">
    <name type="scientific">Aeoliella straminimaris</name>
    <dbReference type="NCBI Taxonomy" id="2954799"/>
    <lineage>
        <taxon>Bacteria</taxon>
        <taxon>Pseudomonadati</taxon>
        <taxon>Planctomycetota</taxon>
        <taxon>Planctomycetia</taxon>
        <taxon>Pirellulales</taxon>
        <taxon>Lacipirellulaceae</taxon>
        <taxon>Aeoliella</taxon>
    </lineage>
</organism>
<sequence length="309" mass="32275">MTTTNKAFIDAYKGSPNRVAARLAAEQLQAAEHLMSSTEIVLGEPFNFDSTTLPEPAELDEADQAPQAEPAHPAPHQPAVRRPLSQVQAGELFGLTPSRTRTSEPQWPEACQHLLARAADRFDHLLRQLPTASTGTLIGVIGAAPSTGCTTTALCLALRSSALGQRVALVDANLPSCGLASMLSLQQFASWTDTLTTGESILNAAHTAPEVGVDLLVSAPLEQAQLESTARFRVSLAAGALRRHYDRVIIDLGCPANDAGQSAADLAAAMGVDFLIACRTAACSDDEVAASIASLGEYGLQVGGLIEAA</sequence>
<dbReference type="InterPro" id="IPR050445">
    <property type="entry name" value="Bact_polysacc_biosynth/exp"/>
</dbReference>
<protein>
    <submittedName>
        <fullName evidence="2">Uncharacterized protein</fullName>
    </submittedName>
</protein>